<evidence type="ECO:0000256" key="8">
    <source>
        <dbReference type="ARBA" id="ARBA00022967"/>
    </source>
</evidence>
<sequence length="323" mass="35357">MLLEIKELTVEFSSMQDKVRALQNVSISIDQGEIVGIVGESGSGKSVTALTILGLLEKNATIPAGSITYKGKNILALDKKELQALRGKEIGMVFQEPMTALHPTMRIGDQLAEVIHRHRKISYREAYQQAVVSLAEVQINEPELVARKFPFELSGGMRQRVVIALAMSAPPDLLIADEPTTALDVTIQHEILKLMQELAGKRGTSIMLITHDLGVVSQVCQRVVVMYAGEVVETGTTEEVLRQPKHPYTKALIGALPDLAQPDQPLSAIPGESPDLRNRPLGCVFASRCAHALPICIEEPPVLEPAFIEATTHHVACWRRDTE</sequence>
<dbReference type="CDD" id="cd03257">
    <property type="entry name" value="ABC_NikE_OppD_transporters"/>
    <property type="match status" value="1"/>
</dbReference>
<dbReference type="Pfam" id="PF08352">
    <property type="entry name" value="oligo_HPY"/>
    <property type="match status" value="1"/>
</dbReference>
<dbReference type="PANTHER" id="PTHR43297">
    <property type="entry name" value="OLIGOPEPTIDE TRANSPORT ATP-BINDING PROTEIN APPD"/>
    <property type="match status" value="1"/>
</dbReference>
<dbReference type="PANTHER" id="PTHR43297:SF14">
    <property type="entry name" value="ATPASE AAA-TYPE CORE DOMAIN-CONTAINING PROTEIN"/>
    <property type="match status" value="1"/>
</dbReference>
<organism evidence="11 12">
    <name type="scientific">Brevibacillus brevis</name>
    <name type="common">Bacillus brevis</name>
    <dbReference type="NCBI Taxonomy" id="1393"/>
    <lineage>
        <taxon>Bacteria</taxon>
        <taxon>Bacillati</taxon>
        <taxon>Bacillota</taxon>
        <taxon>Bacilli</taxon>
        <taxon>Bacillales</taxon>
        <taxon>Paenibacillaceae</taxon>
        <taxon>Brevibacillus</taxon>
    </lineage>
</organism>
<keyword evidence="12" id="KW-1185">Reference proteome</keyword>
<evidence type="ECO:0000256" key="6">
    <source>
        <dbReference type="ARBA" id="ARBA00022741"/>
    </source>
</evidence>
<feature type="domain" description="ABC transporter" evidence="10">
    <location>
        <begin position="5"/>
        <end position="253"/>
    </location>
</feature>
<dbReference type="NCBIfam" id="TIGR01727">
    <property type="entry name" value="oligo_HPY"/>
    <property type="match status" value="1"/>
</dbReference>
<proteinExistence type="inferred from homology"/>
<evidence type="ECO:0000313" key="11">
    <source>
        <dbReference type="EMBL" id="WNC16095.1"/>
    </source>
</evidence>
<evidence type="ECO:0000256" key="4">
    <source>
        <dbReference type="ARBA" id="ARBA00022475"/>
    </source>
</evidence>
<comment type="subcellular location">
    <subcellularLocation>
        <location evidence="1">Cell membrane</location>
        <topology evidence="1">Peripheral membrane protein</topology>
    </subcellularLocation>
</comment>
<keyword evidence="3" id="KW-0813">Transport</keyword>
<name>A0ABY9T7L9_BREBE</name>
<keyword evidence="6" id="KW-0547">Nucleotide-binding</keyword>
<dbReference type="PROSITE" id="PS00211">
    <property type="entry name" value="ABC_TRANSPORTER_1"/>
    <property type="match status" value="1"/>
</dbReference>
<accession>A0ABY9T7L9</accession>
<keyword evidence="4" id="KW-1003">Cell membrane</keyword>
<dbReference type="InterPro" id="IPR027417">
    <property type="entry name" value="P-loop_NTPase"/>
</dbReference>
<dbReference type="RefSeq" id="WP_310770466.1">
    <property type="nucleotide sequence ID" value="NZ_CP134050.1"/>
</dbReference>
<dbReference type="GO" id="GO:0005524">
    <property type="term" value="F:ATP binding"/>
    <property type="evidence" value="ECO:0007669"/>
    <property type="project" value="UniProtKB-KW"/>
</dbReference>
<evidence type="ECO:0000256" key="5">
    <source>
        <dbReference type="ARBA" id="ARBA00022519"/>
    </source>
</evidence>
<evidence type="ECO:0000256" key="7">
    <source>
        <dbReference type="ARBA" id="ARBA00022840"/>
    </source>
</evidence>
<reference evidence="11 12" key="1">
    <citation type="submission" date="2023-09" db="EMBL/GenBank/DDBJ databases">
        <title>Complete Genome and Methylome dissection of Bacillus brevis NEB573 original source of BbsI restriction endonuclease.</title>
        <authorList>
            <person name="Fomenkov A."/>
            <person name="Roberts R.D."/>
        </authorList>
    </citation>
    <scope>NUCLEOTIDE SEQUENCE [LARGE SCALE GENOMIC DNA]</scope>
    <source>
        <strain evidence="11 12">NEB573</strain>
    </source>
</reference>
<keyword evidence="5" id="KW-0997">Cell inner membrane</keyword>
<gene>
    <name evidence="11" type="ORF">RGB73_07190</name>
</gene>
<dbReference type="InterPro" id="IPR003439">
    <property type="entry name" value="ABC_transporter-like_ATP-bd"/>
</dbReference>
<evidence type="ECO:0000259" key="10">
    <source>
        <dbReference type="PROSITE" id="PS50893"/>
    </source>
</evidence>
<keyword evidence="8" id="KW-1278">Translocase</keyword>
<dbReference type="Proteomes" id="UP001256827">
    <property type="component" value="Chromosome"/>
</dbReference>
<dbReference type="EMBL" id="CP134050">
    <property type="protein sequence ID" value="WNC16095.1"/>
    <property type="molecule type" value="Genomic_DNA"/>
</dbReference>
<keyword evidence="9" id="KW-0472">Membrane</keyword>
<evidence type="ECO:0000256" key="3">
    <source>
        <dbReference type="ARBA" id="ARBA00022448"/>
    </source>
</evidence>
<dbReference type="InterPro" id="IPR017871">
    <property type="entry name" value="ABC_transporter-like_CS"/>
</dbReference>
<dbReference type="Gene3D" id="3.40.50.300">
    <property type="entry name" value="P-loop containing nucleotide triphosphate hydrolases"/>
    <property type="match status" value="1"/>
</dbReference>
<protein>
    <submittedName>
        <fullName evidence="11">ABC transporter ATP-binding protein</fullName>
    </submittedName>
</protein>
<keyword evidence="7 11" id="KW-0067">ATP-binding</keyword>
<dbReference type="Pfam" id="PF00005">
    <property type="entry name" value="ABC_tran"/>
    <property type="match status" value="1"/>
</dbReference>
<dbReference type="InterPro" id="IPR003593">
    <property type="entry name" value="AAA+_ATPase"/>
</dbReference>
<dbReference type="InterPro" id="IPR013563">
    <property type="entry name" value="Oligopep_ABC_C"/>
</dbReference>
<comment type="similarity">
    <text evidence="2">Belongs to the ABC transporter superfamily.</text>
</comment>
<dbReference type="SUPFAM" id="SSF52540">
    <property type="entry name" value="P-loop containing nucleoside triphosphate hydrolases"/>
    <property type="match status" value="1"/>
</dbReference>
<evidence type="ECO:0000313" key="12">
    <source>
        <dbReference type="Proteomes" id="UP001256827"/>
    </source>
</evidence>
<evidence type="ECO:0000256" key="2">
    <source>
        <dbReference type="ARBA" id="ARBA00005417"/>
    </source>
</evidence>
<evidence type="ECO:0000256" key="9">
    <source>
        <dbReference type="ARBA" id="ARBA00023136"/>
    </source>
</evidence>
<dbReference type="InterPro" id="IPR050388">
    <property type="entry name" value="ABC_Ni/Peptide_Import"/>
</dbReference>
<evidence type="ECO:0000256" key="1">
    <source>
        <dbReference type="ARBA" id="ARBA00004202"/>
    </source>
</evidence>
<dbReference type="SMART" id="SM00382">
    <property type="entry name" value="AAA"/>
    <property type="match status" value="1"/>
</dbReference>
<dbReference type="PROSITE" id="PS50893">
    <property type="entry name" value="ABC_TRANSPORTER_2"/>
    <property type="match status" value="1"/>
</dbReference>